<sequence length="149" mass="16228">MNPASNTESYPAFAHIGLRENPEKPQLGNLPQLGIEPGPPGFAARRTNRYSTGQEPMVGLCEGGNELAGSLKATNGAWPTMVLNPSIARIFQTYQLTYELAFKEPGAAVHCRPHISPPLVPILSKINPSLAWSGREFQRCGIDMLEDDE</sequence>
<gene>
    <name evidence="1" type="ORF">ANN_15694</name>
</gene>
<protein>
    <submittedName>
        <fullName evidence="1">Uncharacterized protein</fullName>
    </submittedName>
</protein>
<evidence type="ECO:0000313" key="1">
    <source>
        <dbReference type="EMBL" id="KAJ4433431.1"/>
    </source>
</evidence>
<keyword evidence="2" id="KW-1185">Reference proteome</keyword>
<reference evidence="1 2" key="1">
    <citation type="journal article" date="2022" name="Allergy">
        <title>Genome assembly and annotation of Periplaneta americana reveal a comprehensive cockroach allergen profile.</title>
        <authorList>
            <person name="Wang L."/>
            <person name="Xiong Q."/>
            <person name="Saelim N."/>
            <person name="Wang L."/>
            <person name="Nong W."/>
            <person name="Wan A.T."/>
            <person name="Shi M."/>
            <person name="Liu X."/>
            <person name="Cao Q."/>
            <person name="Hui J.H.L."/>
            <person name="Sookrung N."/>
            <person name="Leung T.F."/>
            <person name="Tungtrongchitr A."/>
            <person name="Tsui S.K.W."/>
        </authorList>
    </citation>
    <scope>NUCLEOTIDE SEQUENCE [LARGE SCALE GENOMIC DNA]</scope>
    <source>
        <strain evidence="1">PWHHKU_190912</strain>
    </source>
</reference>
<comment type="caution">
    <text evidence="1">The sequence shown here is derived from an EMBL/GenBank/DDBJ whole genome shotgun (WGS) entry which is preliminary data.</text>
</comment>
<proteinExistence type="predicted"/>
<dbReference type="EMBL" id="JAJSOF020000027">
    <property type="protein sequence ID" value="KAJ4433431.1"/>
    <property type="molecule type" value="Genomic_DNA"/>
</dbReference>
<evidence type="ECO:0000313" key="2">
    <source>
        <dbReference type="Proteomes" id="UP001148838"/>
    </source>
</evidence>
<organism evidence="1 2">
    <name type="scientific">Periplaneta americana</name>
    <name type="common">American cockroach</name>
    <name type="synonym">Blatta americana</name>
    <dbReference type="NCBI Taxonomy" id="6978"/>
    <lineage>
        <taxon>Eukaryota</taxon>
        <taxon>Metazoa</taxon>
        <taxon>Ecdysozoa</taxon>
        <taxon>Arthropoda</taxon>
        <taxon>Hexapoda</taxon>
        <taxon>Insecta</taxon>
        <taxon>Pterygota</taxon>
        <taxon>Neoptera</taxon>
        <taxon>Polyneoptera</taxon>
        <taxon>Dictyoptera</taxon>
        <taxon>Blattodea</taxon>
        <taxon>Blattoidea</taxon>
        <taxon>Blattidae</taxon>
        <taxon>Blattinae</taxon>
        <taxon>Periplaneta</taxon>
    </lineage>
</organism>
<accession>A0ABQ8SIA5</accession>
<dbReference type="Proteomes" id="UP001148838">
    <property type="component" value="Unassembled WGS sequence"/>
</dbReference>
<name>A0ABQ8SIA5_PERAM</name>